<evidence type="ECO:0000256" key="1">
    <source>
        <dbReference type="ARBA" id="ARBA00000085"/>
    </source>
</evidence>
<accession>V5WNR8</accession>
<feature type="domain" description="Histidine kinase" evidence="10">
    <location>
        <begin position="429"/>
        <end position="665"/>
    </location>
</feature>
<dbReference type="Pfam" id="PF00672">
    <property type="entry name" value="HAMP"/>
    <property type="match status" value="1"/>
</dbReference>
<keyword evidence="9" id="KW-1133">Transmembrane helix</keyword>
<dbReference type="SUPFAM" id="SSF55874">
    <property type="entry name" value="ATPase domain of HSP90 chaperone/DNA topoisomerase II/histidine kinase"/>
    <property type="match status" value="1"/>
</dbReference>
<protein>
    <recommendedName>
        <fullName evidence="3">histidine kinase</fullName>
        <ecNumber evidence="3">2.7.13.3</ecNumber>
    </recommendedName>
</protein>
<dbReference type="eggNOG" id="COG4191">
    <property type="taxonomic scope" value="Bacteria"/>
</dbReference>
<dbReference type="GO" id="GO:0007165">
    <property type="term" value="P:signal transduction"/>
    <property type="evidence" value="ECO:0007669"/>
    <property type="project" value="InterPro"/>
</dbReference>
<feature type="transmembrane region" description="Helical" evidence="9">
    <location>
        <begin position="17"/>
        <end position="40"/>
    </location>
</feature>
<dbReference type="EMBL" id="CP006939">
    <property type="protein sequence ID" value="AHC16721.1"/>
    <property type="molecule type" value="Genomic_DNA"/>
</dbReference>
<evidence type="ECO:0000256" key="4">
    <source>
        <dbReference type="ARBA" id="ARBA00022553"/>
    </source>
</evidence>
<keyword evidence="6" id="KW-0547">Nucleotide-binding</keyword>
<dbReference type="OrthoDB" id="362769at2"/>
<dbReference type="InterPro" id="IPR050980">
    <property type="entry name" value="2C_sensor_his_kinase"/>
</dbReference>
<evidence type="ECO:0000256" key="5">
    <source>
        <dbReference type="ARBA" id="ARBA00022679"/>
    </source>
</evidence>
<dbReference type="Gene3D" id="6.10.340.10">
    <property type="match status" value="1"/>
</dbReference>
<dbReference type="SMART" id="SM00304">
    <property type="entry name" value="HAMP"/>
    <property type="match status" value="1"/>
</dbReference>
<dbReference type="Pfam" id="PF02518">
    <property type="entry name" value="HATPase_c"/>
    <property type="match status" value="1"/>
</dbReference>
<keyword evidence="4" id="KW-0597">Phosphoprotein</keyword>
<evidence type="ECO:0000313" key="12">
    <source>
        <dbReference type="EMBL" id="AHC16721.1"/>
    </source>
</evidence>
<dbReference type="InterPro" id="IPR005467">
    <property type="entry name" value="His_kinase_dom"/>
</dbReference>
<dbReference type="eggNOG" id="COG3850">
    <property type="taxonomic scope" value="Bacteria"/>
</dbReference>
<gene>
    <name evidence="12" type="ORF">L21SP2_3383</name>
</gene>
<keyword evidence="9" id="KW-0472">Membrane</keyword>
<keyword evidence="8" id="KW-0067">ATP-binding</keyword>
<name>V5WNR8_9SPIO</name>
<comment type="subcellular location">
    <subcellularLocation>
        <location evidence="2">Membrane</location>
    </subcellularLocation>
</comment>
<evidence type="ECO:0000256" key="2">
    <source>
        <dbReference type="ARBA" id="ARBA00004370"/>
    </source>
</evidence>
<dbReference type="Gene3D" id="3.30.565.10">
    <property type="entry name" value="Histidine kinase-like ATPase, C-terminal domain"/>
    <property type="match status" value="1"/>
</dbReference>
<dbReference type="InterPro" id="IPR003594">
    <property type="entry name" value="HATPase_dom"/>
</dbReference>
<dbReference type="AlphaFoldDB" id="V5WNR8"/>
<comment type="catalytic activity">
    <reaction evidence="1">
        <text>ATP + protein L-histidine = ADP + protein N-phospho-L-histidine.</text>
        <dbReference type="EC" id="2.7.13.3"/>
    </reaction>
</comment>
<sequence>MNGGGSVPRFSGLTAKLFFALTGLLLLLLFFTIILSLSGFSQTKNTYARRFSRDQSEIIVAQLQRNLNKEIILSRRLAESSLTGAWMQTPENQEISQLFFRDMENIRQESTGKTVFIAVKETGQMYMNGPSIEYTEAHKYILREDNPADAWFFRTLNDDRNRYELNPDTNREFPSRNIWVNMQVYVDDRIAGVAGTTFPLTRFAGDLSESRIQGHIPVIIDDRSAIVYHPDEKITQANTDQENPEEKILLTDLISFDTSLAARMEILKRSPGETLILNGSGPEGENYVAGLQYIADLGWFFVSMVDIDKVPITMQNTIFRIIVMFIISVLLFYLAIGVLMNRIILHPLRRLESAASRAADGNYSMDFSSSKNDEIGLLGNSFARLLETIRDHTNTLETTINERSNQLKVTQEKLLENRQATAVGKLIISLSHRLNTPLGSALTSADSLSSSIREMKTRLLSNQLSRSEFERLLENAADMNQIVLSNMYRLINIMDVLKSASLDLQQLKESEVDVVELLREVVERVRNSMIPGYPSLHLEQSSPLVIRSFRPALGEVLETILTDILIQDTREDAAISINISLENIPEKREINIQIQDNGTFISDAERREILTPQSISDVNDITREGFRVQLHKANTIIRAVLQGSLEIMNREEGGRLLRIHLPMEIRELTEP</sequence>
<evidence type="ECO:0000256" key="6">
    <source>
        <dbReference type="ARBA" id="ARBA00022741"/>
    </source>
</evidence>
<dbReference type="InterPro" id="IPR036890">
    <property type="entry name" value="HATPase_C_sf"/>
</dbReference>
<keyword evidence="13" id="KW-1185">Reference proteome</keyword>
<proteinExistence type="predicted"/>
<dbReference type="PANTHER" id="PTHR44936:SF10">
    <property type="entry name" value="SENSOR PROTEIN RSTB"/>
    <property type="match status" value="1"/>
</dbReference>
<dbReference type="HOGENOM" id="CLU_409318_0_0_12"/>
<keyword evidence="7" id="KW-0418">Kinase</keyword>
<dbReference type="PROSITE" id="PS50109">
    <property type="entry name" value="HIS_KIN"/>
    <property type="match status" value="1"/>
</dbReference>
<evidence type="ECO:0000256" key="8">
    <source>
        <dbReference type="ARBA" id="ARBA00022840"/>
    </source>
</evidence>
<evidence type="ECO:0000256" key="9">
    <source>
        <dbReference type="SAM" id="Phobius"/>
    </source>
</evidence>
<dbReference type="GO" id="GO:0016020">
    <property type="term" value="C:membrane"/>
    <property type="evidence" value="ECO:0007669"/>
    <property type="project" value="UniProtKB-SubCell"/>
</dbReference>
<dbReference type="GO" id="GO:0005524">
    <property type="term" value="F:ATP binding"/>
    <property type="evidence" value="ECO:0007669"/>
    <property type="project" value="UniProtKB-KW"/>
</dbReference>
<dbReference type="SUPFAM" id="SSF158472">
    <property type="entry name" value="HAMP domain-like"/>
    <property type="match status" value="1"/>
</dbReference>
<organism evidence="12 13">
    <name type="scientific">Salinispira pacifica</name>
    <dbReference type="NCBI Taxonomy" id="1307761"/>
    <lineage>
        <taxon>Bacteria</taxon>
        <taxon>Pseudomonadati</taxon>
        <taxon>Spirochaetota</taxon>
        <taxon>Spirochaetia</taxon>
        <taxon>Spirochaetales</taxon>
        <taxon>Spirochaetaceae</taxon>
        <taxon>Salinispira</taxon>
    </lineage>
</organism>
<feature type="domain" description="HAMP" evidence="11">
    <location>
        <begin position="342"/>
        <end position="394"/>
    </location>
</feature>
<feature type="transmembrane region" description="Helical" evidence="9">
    <location>
        <begin position="318"/>
        <end position="340"/>
    </location>
</feature>
<dbReference type="PANTHER" id="PTHR44936">
    <property type="entry name" value="SENSOR PROTEIN CREC"/>
    <property type="match status" value="1"/>
</dbReference>
<dbReference type="STRING" id="1307761.L21SP2_3383"/>
<dbReference type="Gene3D" id="3.30.450.20">
    <property type="entry name" value="PAS domain"/>
    <property type="match status" value="1"/>
</dbReference>
<dbReference type="CDD" id="cd06225">
    <property type="entry name" value="HAMP"/>
    <property type="match status" value="1"/>
</dbReference>
<dbReference type="GO" id="GO:0004673">
    <property type="term" value="F:protein histidine kinase activity"/>
    <property type="evidence" value="ECO:0007669"/>
    <property type="project" value="UniProtKB-EC"/>
</dbReference>
<evidence type="ECO:0000313" key="13">
    <source>
        <dbReference type="Proteomes" id="UP000018680"/>
    </source>
</evidence>
<dbReference type="InterPro" id="IPR003660">
    <property type="entry name" value="HAMP_dom"/>
</dbReference>
<dbReference type="EC" id="2.7.13.3" evidence="3"/>
<evidence type="ECO:0000256" key="3">
    <source>
        <dbReference type="ARBA" id="ARBA00012438"/>
    </source>
</evidence>
<dbReference type="PROSITE" id="PS50885">
    <property type="entry name" value="HAMP"/>
    <property type="match status" value="1"/>
</dbReference>
<evidence type="ECO:0000256" key="7">
    <source>
        <dbReference type="ARBA" id="ARBA00022777"/>
    </source>
</evidence>
<dbReference type="KEGG" id="slr:L21SP2_3383"/>
<evidence type="ECO:0000259" key="10">
    <source>
        <dbReference type="PROSITE" id="PS50109"/>
    </source>
</evidence>
<dbReference type="Proteomes" id="UP000018680">
    <property type="component" value="Chromosome"/>
</dbReference>
<dbReference type="Gene3D" id="1.10.287.130">
    <property type="match status" value="1"/>
</dbReference>
<reference evidence="12 13" key="1">
    <citation type="journal article" date="2015" name="Stand. Genomic Sci.">
        <title>Complete genome sequence and description of Salinispira pacifica gen. nov., sp. nov., a novel spirochaete isolated form a hypersaline microbial mat.</title>
        <authorList>
            <person name="Ben Hania W."/>
            <person name="Joseph M."/>
            <person name="Schumann P."/>
            <person name="Bunk B."/>
            <person name="Fiebig A."/>
            <person name="Sproer C."/>
            <person name="Klenk H.P."/>
            <person name="Fardeau M.L."/>
            <person name="Spring S."/>
        </authorList>
    </citation>
    <scope>NUCLEOTIDE SEQUENCE [LARGE SCALE GENOMIC DNA]</scope>
    <source>
        <strain evidence="12 13">L21-RPul-D2</strain>
    </source>
</reference>
<keyword evidence="9" id="KW-0812">Transmembrane</keyword>
<keyword evidence="5" id="KW-0808">Transferase</keyword>
<evidence type="ECO:0000259" key="11">
    <source>
        <dbReference type="PROSITE" id="PS50885"/>
    </source>
</evidence>